<evidence type="ECO:0000256" key="1">
    <source>
        <dbReference type="RuleBase" id="RU364032"/>
    </source>
</evidence>
<dbReference type="InterPro" id="IPR035370">
    <property type="entry name" value="Nrap_D5"/>
</dbReference>
<evidence type="ECO:0000256" key="2">
    <source>
        <dbReference type="SAM" id="MobiDB-lite"/>
    </source>
</evidence>
<evidence type="ECO:0008006" key="8">
    <source>
        <dbReference type="Google" id="ProtNLM"/>
    </source>
</evidence>
<dbReference type="GO" id="GO:0034456">
    <property type="term" value="C:UTP-C complex"/>
    <property type="evidence" value="ECO:0007669"/>
    <property type="project" value="TreeGrafter"/>
</dbReference>
<keyword evidence="1" id="KW-0539">Nucleus</keyword>
<dbReference type="Pfam" id="PF17404">
    <property type="entry name" value="Nrap_D3"/>
    <property type="match status" value="1"/>
</dbReference>
<dbReference type="AlphaFoldDB" id="A0A1D2A415"/>
<reference evidence="7" key="1">
    <citation type="submission" date="2015-08" db="EMBL/GenBank/DDBJ databases">
        <authorList>
            <person name="Babu N.S."/>
            <person name="Beckwith C.J."/>
            <person name="Beseler K.G."/>
            <person name="Brison A."/>
            <person name="Carone J.V."/>
            <person name="Caskin T.P."/>
            <person name="Diamond M."/>
            <person name="Durham M.E."/>
            <person name="Foxe J.M."/>
            <person name="Go M."/>
            <person name="Henderson B.A."/>
            <person name="Jones I.B."/>
            <person name="McGettigan J.A."/>
            <person name="Micheletti S.J."/>
            <person name="Nasrallah M.E."/>
            <person name="Ortiz D."/>
            <person name="Piller C.R."/>
            <person name="Privatt S.R."/>
            <person name="Schneider S.L."/>
            <person name="Sharp S."/>
            <person name="Smith T.C."/>
            <person name="Stanton J.D."/>
            <person name="Ullery H.E."/>
            <person name="Wilson R.J."/>
            <person name="Serrano M.G."/>
            <person name="Buck G."/>
            <person name="Lee V."/>
            <person name="Wang Y."/>
            <person name="Carvalho R."/>
            <person name="Voegtly L."/>
            <person name="Shi R."/>
            <person name="Duckworth R."/>
            <person name="Johnson A."/>
            <person name="Loviza R."/>
            <person name="Walstead R."/>
            <person name="Shah Z."/>
            <person name="Kiflezghi M."/>
            <person name="Wade K."/>
            <person name="Ball S.L."/>
            <person name="Bradley K.W."/>
            <person name="Asai D.J."/>
            <person name="Bowman C.A."/>
            <person name="Russell D.A."/>
            <person name="Pope W.H."/>
            <person name="Jacobs-Sera D."/>
            <person name="Hendrix R.W."/>
            <person name="Hatfull G.F."/>
        </authorList>
    </citation>
    <scope>NUCLEOTIDE SEQUENCE</scope>
</reference>
<feature type="domain" description="Nrap protein" evidence="5">
    <location>
        <begin position="628"/>
        <end position="792"/>
    </location>
</feature>
<feature type="domain" description="Nrap protein" evidence="6">
    <location>
        <begin position="816"/>
        <end position="958"/>
    </location>
</feature>
<protein>
    <recommendedName>
        <fullName evidence="8">Nucleolar protein 6</fullName>
    </recommendedName>
</protein>
<dbReference type="PANTHER" id="PTHR17972">
    <property type="entry name" value="NUCLEOLAR RNA-ASSOCIATED PROTEIN"/>
    <property type="match status" value="1"/>
</dbReference>
<dbReference type="GO" id="GO:0032545">
    <property type="term" value="C:CURI complex"/>
    <property type="evidence" value="ECO:0007669"/>
    <property type="project" value="TreeGrafter"/>
</dbReference>
<dbReference type="Pfam" id="PF17406">
    <property type="entry name" value="Nrap_D5"/>
    <property type="match status" value="1"/>
</dbReference>
<comment type="subcellular location">
    <subcellularLocation>
        <location evidence="1">Nucleus</location>
        <location evidence="1">Nucleolus</location>
    </subcellularLocation>
</comment>
<dbReference type="Pfam" id="PF17405">
    <property type="entry name" value="Nrap_D4"/>
    <property type="match status" value="1"/>
</dbReference>
<dbReference type="InterPro" id="IPR035082">
    <property type="entry name" value="Nrap_D1"/>
</dbReference>
<feature type="region of interest" description="Disordered" evidence="2">
    <location>
        <begin position="1"/>
        <end position="55"/>
    </location>
</feature>
<dbReference type="GO" id="GO:0006409">
    <property type="term" value="P:tRNA export from nucleus"/>
    <property type="evidence" value="ECO:0007669"/>
    <property type="project" value="TreeGrafter"/>
</dbReference>
<dbReference type="InterPro" id="IPR035369">
    <property type="entry name" value="Nrap_D4"/>
</dbReference>
<evidence type="ECO:0000259" key="6">
    <source>
        <dbReference type="Pfam" id="PF17406"/>
    </source>
</evidence>
<keyword evidence="1" id="KW-0694">RNA-binding</keyword>
<dbReference type="EMBL" id="GDKF01004683">
    <property type="protein sequence ID" value="JAT73939.1"/>
    <property type="molecule type" value="Transcribed_RNA"/>
</dbReference>
<dbReference type="GO" id="GO:0006364">
    <property type="term" value="P:rRNA processing"/>
    <property type="evidence" value="ECO:0007669"/>
    <property type="project" value="TreeGrafter"/>
</dbReference>
<dbReference type="Gene3D" id="1.10.1410.10">
    <property type="match status" value="1"/>
</dbReference>
<dbReference type="GO" id="GO:0003723">
    <property type="term" value="F:RNA binding"/>
    <property type="evidence" value="ECO:0007669"/>
    <property type="project" value="UniProtKB-KW"/>
</dbReference>
<organism evidence="7">
    <name type="scientific">Auxenochlorella protothecoides</name>
    <name type="common">Green microalga</name>
    <name type="synonym">Chlorella protothecoides</name>
    <dbReference type="NCBI Taxonomy" id="3075"/>
    <lineage>
        <taxon>Eukaryota</taxon>
        <taxon>Viridiplantae</taxon>
        <taxon>Chlorophyta</taxon>
        <taxon>core chlorophytes</taxon>
        <taxon>Trebouxiophyceae</taxon>
        <taxon>Chlorellales</taxon>
        <taxon>Chlorellaceae</taxon>
        <taxon>Auxenochlorella</taxon>
    </lineage>
</organism>
<accession>A0A1D2A415</accession>
<evidence type="ECO:0000259" key="4">
    <source>
        <dbReference type="Pfam" id="PF17404"/>
    </source>
</evidence>
<evidence type="ECO:0000259" key="5">
    <source>
        <dbReference type="Pfam" id="PF17405"/>
    </source>
</evidence>
<proteinExistence type="inferred from homology"/>
<feature type="domain" description="Nrap protein" evidence="4">
    <location>
        <begin position="452"/>
        <end position="607"/>
    </location>
</feature>
<comment type="similarity">
    <text evidence="1">Belongs to the NRAP family.</text>
</comment>
<dbReference type="InterPro" id="IPR035368">
    <property type="entry name" value="Nrap_D3"/>
</dbReference>
<dbReference type="GO" id="GO:0032040">
    <property type="term" value="C:small-subunit processome"/>
    <property type="evidence" value="ECO:0007669"/>
    <property type="project" value="TreeGrafter"/>
</dbReference>
<feature type="compositionally biased region" description="Acidic residues" evidence="2">
    <location>
        <begin position="789"/>
        <end position="798"/>
    </location>
</feature>
<name>A0A1D2A415_AUXPR</name>
<feature type="domain" description="Nrap protein" evidence="3">
    <location>
        <begin position="162"/>
        <end position="289"/>
    </location>
</feature>
<evidence type="ECO:0000259" key="3">
    <source>
        <dbReference type="Pfam" id="PF03813"/>
    </source>
</evidence>
<sequence>MATSSSDSEDCRFESDLDPNTDIDNGDHSEDGGTGTELGNSSKAAKPAKISHRTPEDTLMEVPGSLMALQINGVLEDALADSALVGPGLSQYLEALSEHLATATPTQADSRAFMESVQLLLAAMSFLPGNRPFKYQAPTSVRAIGPAALECVLLGEGGVLSVDVALEIPASCFDDKDQLNNRYHAKRALYLAEVAARLQRHPSTGSIAWEAGSDPRRPFLALQPAATTGLGGLTLRLHAVPAEGTFPLSKLAPHRNNLRGVVGADGQPAPTPHYNHSILEDLLLLRQIAEVTEEAARNPALRSALALLLVWARAHSLDEGADGLSPGFLVQLLLYTAAKSSLPSALDLVRAALVTLSSSRKLHAGAGLTVPRGAGGARDAALPPSAWRAAHNAVLVDSGGWVNAAAPLSAGALASAGEAARRALRALNAGTPEGFASAFRSCTDLLCTLGDAWVHVDLSEAASASQDLASSDAAPWRAQEAATRDVARRALGDRARSVRVVARLTASDPARPLPGPAAAAVLVAVRLDPVAARRGVDVGPSAEDVEGSRAFRAFWGDERAELRRFQDGRIAEAVVWTKSGGAKGSDTAPPPRHAIVDAALAHALPRHIPGARVSRASATLLDAALGGEAEEAAAVRGVAAAAERLGKQLRGLTGTVLRVVATQALDPATRGAALRAPRPHPLAGSGVQGDAGAALPRCLRPLPLLCSVEGSGRWPAAPEAFRVAKAALACQLATALAGAHGLHAEARADASIEVLAHGHAFLLHLATDRDAVMREAERAERGAAHQGAEEESAEEDPDQALLVSHQGFVGGLAAEHPAFTPAVRLAKAWVARHLLSNHLGEEAVELLVAAAFVGPTRPMEGTPASRLSGFLSFLHILSEHPWSVAPLAVVALGPGGHLPAACRSPAHPLSLLVLDGEAAVHSPWTAHRPTAPVVRRLGVLARRARAALHASLVRGEAGVDACAAVFSRELHECDALLRLRPDALPAPGGGLEGAEERESPAGSATTRTVLEAECAALRTRASRAVLSGIPYAVVARRGAAAVRRELLVGLDPVAAFVRRLQARLDPVAVVLADLTPGAGVVGLKWRAPALQAAACPVAAAQEAGEAASGGRDAEARALGALCDALFLGAGLVRRVEVVERVLVDTGGENGVNCHTLEEAQGAPIAKRPKTMNGHRD</sequence>
<dbReference type="Pfam" id="PF03813">
    <property type="entry name" value="Nrap"/>
    <property type="match status" value="1"/>
</dbReference>
<dbReference type="PANTHER" id="PTHR17972:SF0">
    <property type="entry name" value="NUCLEOLAR PROTEIN 6"/>
    <property type="match status" value="1"/>
</dbReference>
<evidence type="ECO:0000313" key="7">
    <source>
        <dbReference type="EMBL" id="JAT73939.1"/>
    </source>
</evidence>
<feature type="region of interest" description="Disordered" evidence="2">
    <location>
        <begin position="775"/>
        <end position="798"/>
    </location>
</feature>
<dbReference type="InterPro" id="IPR005554">
    <property type="entry name" value="NOL6/Upt22"/>
</dbReference>
<gene>
    <name evidence="7" type="ORF">g.19271</name>
</gene>